<name>A0A397U7Y0_9GLOM</name>
<evidence type="ECO:0000256" key="5">
    <source>
        <dbReference type="ARBA" id="ARBA00022840"/>
    </source>
</evidence>
<dbReference type="GO" id="GO:0005776">
    <property type="term" value="C:autophagosome"/>
    <property type="evidence" value="ECO:0007669"/>
    <property type="project" value="TreeGrafter"/>
</dbReference>
<evidence type="ECO:0000256" key="2">
    <source>
        <dbReference type="ARBA" id="ARBA00022679"/>
    </source>
</evidence>
<evidence type="ECO:0000256" key="4">
    <source>
        <dbReference type="ARBA" id="ARBA00022777"/>
    </source>
</evidence>
<comment type="caution">
    <text evidence="7">The sequence shown here is derived from an EMBL/GenBank/DDBJ whole genome shotgun (WGS) entry which is preliminary data.</text>
</comment>
<evidence type="ECO:0000259" key="6">
    <source>
        <dbReference type="PROSITE" id="PS50011"/>
    </source>
</evidence>
<dbReference type="GO" id="GO:0000407">
    <property type="term" value="C:phagophore assembly site"/>
    <property type="evidence" value="ECO:0007669"/>
    <property type="project" value="TreeGrafter"/>
</dbReference>
<dbReference type="STRING" id="44941.A0A397U7Y0"/>
<proteinExistence type="predicted"/>
<dbReference type="GO" id="GO:0005829">
    <property type="term" value="C:cytosol"/>
    <property type="evidence" value="ECO:0007669"/>
    <property type="project" value="TreeGrafter"/>
</dbReference>
<dbReference type="GO" id="GO:0004674">
    <property type="term" value="F:protein serine/threonine kinase activity"/>
    <property type="evidence" value="ECO:0007669"/>
    <property type="project" value="UniProtKB-EC"/>
</dbReference>
<dbReference type="Gene3D" id="1.10.510.10">
    <property type="entry name" value="Transferase(Phosphotransferase) domain 1"/>
    <property type="match status" value="1"/>
</dbReference>
<evidence type="ECO:0000256" key="3">
    <source>
        <dbReference type="ARBA" id="ARBA00022741"/>
    </source>
</evidence>
<keyword evidence="8" id="KW-1185">Reference proteome</keyword>
<dbReference type="PANTHER" id="PTHR24348:SF22">
    <property type="entry name" value="NON-SPECIFIC SERINE_THREONINE PROTEIN KINASE"/>
    <property type="match status" value="1"/>
</dbReference>
<keyword evidence="2" id="KW-0808">Transferase</keyword>
<accession>A0A397U7Y0</accession>
<organism evidence="7 8">
    <name type="scientific">Gigaspora rosea</name>
    <dbReference type="NCBI Taxonomy" id="44941"/>
    <lineage>
        <taxon>Eukaryota</taxon>
        <taxon>Fungi</taxon>
        <taxon>Fungi incertae sedis</taxon>
        <taxon>Mucoromycota</taxon>
        <taxon>Glomeromycotina</taxon>
        <taxon>Glomeromycetes</taxon>
        <taxon>Diversisporales</taxon>
        <taxon>Gigasporaceae</taxon>
        <taxon>Gigaspora</taxon>
    </lineage>
</organism>
<evidence type="ECO:0000313" key="8">
    <source>
        <dbReference type="Proteomes" id="UP000266673"/>
    </source>
</evidence>
<dbReference type="InterPro" id="IPR000719">
    <property type="entry name" value="Prot_kinase_dom"/>
</dbReference>
<dbReference type="GO" id="GO:0000045">
    <property type="term" value="P:autophagosome assembly"/>
    <property type="evidence" value="ECO:0007669"/>
    <property type="project" value="TreeGrafter"/>
</dbReference>
<evidence type="ECO:0000313" key="7">
    <source>
        <dbReference type="EMBL" id="RIB06350.1"/>
    </source>
</evidence>
<dbReference type="EC" id="2.7.11.1" evidence="1"/>
<dbReference type="CDD" id="cd00180">
    <property type="entry name" value="PKc"/>
    <property type="match status" value="1"/>
</dbReference>
<evidence type="ECO:0000256" key="1">
    <source>
        <dbReference type="ARBA" id="ARBA00012513"/>
    </source>
</evidence>
<keyword evidence="3" id="KW-0547">Nucleotide-binding</keyword>
<dbReference type="PANTHER" id="PTHR24348">
    <property type="entry name" value="SERINE/THREONINE-PROTEIN KINASE UNC-51-RELATED"/>
    <property type="match status" value="1"/>
</dbReference>
<dbReference type="OrthoDB" id="10013850at2759"/>
<dbReference type="SUPFAM" id="SSF56112">
    <property type="entry name" value="Protein kinase-like (PK-like)"/>
    <property type="match status" value="1"/>
</dbReference>
<sequence length="336" mass="38516">MRLYLCNISIKALQVDKNEVGNETSLSAHHSRPDFNNVHLEKIRKSAFMEVMYIFGPESECAFREGVHVVTSDYSLLYSACNTAHSDRDLVRVREDMKQCGNNNIQEIQLFKYWREEKGKSESKLESLWVESQKLKQHIIVNNSENIIKFLGITEGSGNSIMMVLQYANSGTLRNYLRNKIHENIFIISWAEIILITEQIVSGLQNLYDNNIIHRDLQPKNILIVRDDKNKFNKAAIADFGSASKSDDSMASLYGRPFTIAIDSAYDDSLIAIYGKYFTIEYADPQLINSRGPTFKSDIYSLGIMLWELTSGIRPYSKYLNKLALSYYILNGLQEK</sequence>
<keyword evidence="5" id="KW-0067">ATP-binding</keyword>
<dbReference type="Proteomes" id="UP000266673">
    <property type="component" value="Unassembled WGS sequence"/>
</dbReference>
<dbReference type="GO" id="GO:0016020">
    <property type="term" value="C:membrane"/>
    <property type="evidence" value="ECO:0007669"/>
    <property type="project" value="TreeGrafter"/>
</dbReference>
<dbReference type="PROSITE" id="PS50011">
    <property type="entry name" value="PROTEIN_KINASE_DOM"/>
    <property type="match status" value="1"/>
</dbReference>
<keyword evidence="4 7" id="KW-0418">Kinase</keyword>
<protein>
    <recommendedName>
        <fullName evidence="1">non-specific serine/threonine protein kinase</fullName>
        <ecNumber evidence="1">2.7.11.1</ecNumber>
    </recommendedName>
</protein>
<feature type="domain" description="Protein kinase" evidence="6">
    <location>
        <begin position="63"/>
        <end position="336"/>
    </location>
</feature>
<gene>
    <name evidence="7" type="ORF">C2G38_2217327</name>
</gene>
<dbReference type="InterPro" id="IPR011009">
    <property type="entry name" value="Kinase-like_dom_sf"/>
</dbReference>
<dbReference type="EMBL" id="QKWP01001829">
    <property type="protein sequence ID" value="RIB06350.1"/>
    <property type="molecule type" value="Genomic_DNA"/>
</dbReference>
<dbReference type="Pfam" id="PF00069">
    <property type="entry name" value="Pkinase"/>
    <property type="match status" value="1"/>
</dbReference>
<dbReference type="GO" id="GO:0010506">
    <property type="term" value="P:regulation of autophagy"/>
    <property type="evidence" value="ECO:0007669"/>
    <property type="project" value="InterPro"/>
</dbReference>
<dbReference type="AlphaFoldDB" id="A0A397U7Y0"/>
<dbReference type="GO" id="GO:0005524">
    <property type="term" value="F:ATP binding"/>
    <property type="evidence" value="ECO:0007669"/>
    <property type="project" value="UniProtKB-KW"/>
</dbReference>
<dbReference type="InterPro" id="IPR045269">
    <property type="entry name" value="Atg1-like"/>
</dbReference>
<reference evidence="7 8" key="1">
    <citation type="submission" date="2018-06" db="EMBL/GenBank/DDBJ databases">
        <title>Comparative genomics reveals the genomic features of Rhizophagus irregularis, R. cerebriforme, R. diaphanum and Gigaspora rosea, and their symbiotic lifestyle signature.</title>
        <authorList>
            <person name="Morin E."/>
            <person name="San Clemente H."/>
            <person name="Chen E.C.H."/>
            <person name="De La Providencia I."/>
            <person name="Hainaut M."/>
            <person name="Kuo A."/>
            <person name="Kohler A."/>
            <person name="Murat C."/>
            <person name="Tang N."/>
            <person name="Roy S."/>
            <person name="Loubradou J."/>
            <person name="Henrissat B."/>
            <person name="Grigoriev I.V."/>
            <person name="Corradi N."/>
            <person name="Roux C."/>
            <person name="Martin F.M."/>
        </authorList>
    </citation>
    <scope>NUCLEOTIDE SEQUENCE [LARGE SCALE GENOMIC DNA]</scope>
    <source>
        <strain evidence="7 8">DAOM 194757</strain>
    </source>
</reference>